<evidence type="ECO:0000313" key="2">
    <source>
        <dbReference type="EMBL" id="QDU87837.1"/>
    </source>
</evidence>
<gene>
    <name evidence="2" type="ORF">Pla175_12040</name>
</gene>
<organism evidence="2 3">
    <name type="scientific">Pirellulimonas nuda</name>
    <dbReference type="NCBI Taxonomy" id="2528009"/>
    <lineage>
        <taxon>Bacteria</taxon>
        <taxon>Pseudomonadati</taxon>
        <taxon>Planctomycetota</taxon>
        <taxon>Planctomycetia</taxon>
        <taxon>Pirellulales</taxon>
        <taxon>Lacipirellulaceae</taxon>
        <taxon>Pirellulimonas</taxon>
    </lineage>
</organism>
<dbReference type="Proteomes" id="UP000317429">
    <property type="component" value="Chromosome"/>
</dbReference>
<dbReference type="KEGG" id="pnd:Pla175_12040"/>
<dbReference type="InterPro" id="IPR010982">
    <property type="entry name" value="Lambda_DNA-bd_dom_sf"/>
</dbReference>
<dbReference type="Gene3D" id="1.10.260.40">
    <property type="entry name" value="lambda repressor-like DNA-binding domains"/>
    <property type="match status" value="1"/>
</dbReference>
<dbReference type="OrthoDB" id="280536at2"/>
<dbReference type="GO" id="GO:0003677">
    <property type="term" value="F:DNA binding"/>
    <property type="evidence" value="ECO:0007669"/>
    <property type="project" value="InterPro"/>
</dbReference>
<dbReference type="SUPFAM" id="SSF47413">
    <property type="entry name" value="lambda repressor-like DNA-binding domains"/>
    <property type="match status" value="1"/>
</dbReference>
<dbReference type="AlphaFoldDB" id="A0A518D8N6"/>
<dbReference type="RefSeq" id="WP_145282097.1">
    <property type="nucleotide sequence ID" value="NZ_CP036291.1"/>
</dbReference>
<dbReference type="EMBL" id="CP036291">
    <property type="protein sequence ID" value="QDU87837.1"/>
    <property type="molecule type" value="Genomic_DNA"/>
</dbReference>
<protein>
    <recommendedName>
        <fullName evidence="1">HigA2-like helix-turn-helix domain-containing protein</fullName>
    </recommendedName>
</protein>
<accession>A0A518D8N6</accession>
<feature type="domain" description="HigA2-like helix-turn-helix" evidence="1">
    <location>
        <begin position="19"/>
        <end position="98"/>
    </location>
</feature>
<proteinExistence type="predicted"/>
<dbReference type="Pfam" id="PF13744">
    <property type="entry name" value="HTH_37"/>
    <property type="match status" value="1"/>
</dbReference>
<evidence type="ECO:0000313" key="3">
    <source>
        <dbReference type="Proteomes" id="UP000317429"/>
    </source>
</evidence>
<dbReference type="InterPro" id="IPR039554">
    <property type="entry name" value="HigA2-like_HTH"/>
</dbReference>
<evidence type="ECO:0000259" key="1">
    <source>
        <dbReference type="Pfam" id="PF13744"/>
    </source>
</evidence>
<keyword evidence="3" id="KW-1185">Reference proteome</keyword>
<reference evidence="2 3" key="1">
    <citation type="submission" date="2019-02" db="EMBL/GenBank/DDBJ databases">
        <title>Deep-cultivation of Planctomycetes and their phenomic and genomic characterization uncovers novel biology.</title>
        <authorList>
            <person name="Wiegand S."/>
            <person name="Jogler M."/>
            <person name="Boedeker C."/>
            <person name="Pinto D."/>
            <person name="Vollmers J."/>
            <person name="Rivas-Marin E."/>
            <person name="Kohn T."/>
            <person name="Peeters S.H."/>
            <person name="Heuer A."/>
            <person name="Rast P."/>
            <person name="Oberbeckmann S."/>
            <person name="Bunk B."/>
            <person name="Jeske O."/>
            <person name="Meyerdierks A."/>
            <person name="Storesund J.E."/>
            <person name="Kallscheuer N."/>
            <person name="Luecker S."/>
            <person name="Lage O.M."/>
            <person name="Pohl T."/>
            <person name="Merkel B.J."/>
            <person name="Hornburger P."/>
            <person name="Mueller R.-W."/>
            <person name="Bruemmer F."/>
            <person name="Labrenz M."/>
            <person name="Spormann A.M."/>
            <person name="Op den Camp H."/>
            <person name="Overmann J."/>
            <person name="Amann R."/>
            <person name="Jetten M.S.M."/>
            <person name="Mascher T."/>
            <person name="Medema M.H."/>
            <person name="Devos D.P."/>
            <person name="Kaster A.-K."/>
            <person name="Ovreas L."/>
            <person name="Rohde M."/>
            <person name="Galperin M.Y."/>
            <person name="Jogler C."/>
        </authorList>
    </citation>
    <scope>NUCLEOTIDE SEQUENCE [LARGE SCALE GENOMIC DNA]</scope>
    <source>
        <strain evidence="2 3">Pla175</strain>
    </source>
</reference>
<name>A0A518D8N6_9BACT</name>
<sequence length="102" mass="11230">MAKKAITKAPRVSTVETLFEDIGFSAEEAAVLRLKTTLHIELMKIIRKRKLSPKGVGELLGMKQPNVSKLLGGNLDRTSSDRLTRYLSVLGQEVRVEVGKAP</sequence>